<organism evidence="1 2">
    <name type="scientific">Romanomermis culicivorax</name>
    <name type="common">Nematode worm</name>
    <dbReference type="NCBI Taxonomy" id="13658"/>
    <lineage>
        <taxon>Eukaryota</taxon>
        <taxon>Metazoa</taxon>
        <taxon>Ecdysozoa</taxon>
        <taxon>Nematoda</taxon>
        <taxon>Enoplea</taxon>
        <taxon>Dorylaimia</taxon>
        <taxon>Mermithida</taxon>
        <taxon>Mermithoidea</taxon>
        <taxon>Mermithidae</taxon>
        <taxon>Romanomermis</taxon>
    </lineage>
</organism>
<name>A0A915L530_ROMCU</name>
<evidence type="ECO:0000313" key="2">
    <source>
        <dbReference type="WBParaSite" id="nRc.2.0.1.t45617-RA"/>
    </source>
</evidence>
<proteinExistence type="predicted"/>
<dbReference type="WBParaSite" id="nRc.2.0.1.t45617-RA">
    <property type="protein sequence ID" value="nRc.2.0.1.t45617-RA"/>
    <property type="gene ID" value="nRc.2.0.1.g45617"/>
</dbReference>
<protein>
    <submittedName>
        <fullName evidence="2">Secreted protein</fullName>
    </submittedName>
</protein>
<keyword evidence="1" id="KW-1185">Reference proteome</keyword>
<accession>A0A915L530</accession>
<evidence type="ECO:0000313" key="1">
    <source>
        <dbReference type="Proteomes" id="UP000887565"/>
    </source>
</evidence>
<dbReference type="Proteomes" id="UP000887565">
    <property type="component" value="Unplaced"/>
</dbReference>
<dbReference type="AlphaFoldDB" id="A0A915L530"/>
<sequence>MIAWFANRAPVAVPLFEIPCLANVALASISASSLSLFEQTFNGMVGKGLPNNFPSTSSNNSFFKTSHGTIRRNFSFRTGKSSFCSKIVDKIPDANFRPRSSTTTF</sequence>
<reference evidence="2" key="1">
    <citation type="submission" date="2022-11" db="UniProtKB">
        <authorList>
            <consortium name="WormBaseParasite"/>
        </authorList>
    </citation>
    <scope>IDENTIFICATION</scope>
</reference>